<dbReference type="Gramene" id="KMT05931">
    <property type="protein sequence ID" value="KMT05931"/>
    <property type="gene ID" value="BVRB_7g165110"/>
</dbReference>
<dbReference type="InterPro" id="IPR023393">
    <property type="entry name" value="START-like_dom_sf"/>
</dbReference>
<dbReference type="InterPro" id="IPR000916">
    <property type="entry name" value="Bet_v_I/MLP"/>
</dbReference>
<dbReference type="GO" id="GO:0004864">
    <property type="term" value="F:protein phosphatase inhibitor activity"/>
    <property type="evidence" value="ECO:0007669"/>
    <property type="project" value="InterPro"/>
</dbReference>
<dbReference type="GO" id="GO:0005737">
    <property type="term" value="C:cytoplasm"/>
    <property type="evidence" value="ECO:0007669"/>
    <property type="project" value="TreeGrafter"/>
</dbReference>
<dbReference type="GO" id="GO:0006952">
    <property type="term" value="P:defense response"/>
    <property type="evidence" value="ECO:0007669"/>
    <property type="project" value="InterPro"/>
</dbReference>
<dbReference type="eggNOG" id="ENOG502RXTQ">
    <property type="taxonomic scope" value="Eukaryota"/>
</dbReference>
<dbReference type="KEGG" id="bvg:104899160"/>
<evidence type="ECO:0000256" key="1">
    <source>
        <dbReference type="ARBA" id="ARBA00009744"/>
    </source>
</evidence>
<organism evidence="3 4">
    <name type="scientific">Beta vulgaris subsp. vulgaris</name>
    <name type="common">Beet</name>
    <dbReference type="NCBI Taxonomy" id="3555"/>
    <lineage>
        <taxon>Eukaryota</taxon>
        <taxon>Viridiplantae</taxon>
        <taxon>Streptophyta</taxon>
        <taxon>Embryophyta</taxon>
        <taxon>Tracheophyta</taxon>
        <taxon>Spermatophyta</taxon>
        <taxon>Magnoliopsida</taxon>
        <taxon>eudicotyledons</taxon>
        <taxon>Gunneridae</taxon>
        <taxon>Pentapetalae</taxon>
        <taxon>Caryophyllales</taxon>
        <taxon>Chenopodiaceae</taxon>
        <taxon>Betoideae</taxon>
        <taxon>Beta</taxon>
    </lineage>
</organism>
<dbReference type="GO" id="GO:0005634">
    <property type="term" value="C:nucleus"/>
    <property type="evidence" value="ECO:0007669"/>
    <property type="project" value="TreeGrafter"/>
</dbReference>
<dbReference type="PANTHER" id="PTHR31213">
    <property type="entry name" value="OS08G0374000 PROTEIN-RELATED"/>
    <property type="match status" value="1"/>
</dbReference>
<name>A0A0J8ES22_BETVV</name>
<gene>
    <name evidence="3" type="ORF">BVRB_7g165110</name>
</gene>
<dbReference type="InterPro" id="IPR050279">
    <property type="entry name" value="Plant_def-hormone_signal"/>
</dbReference>
<keyword evidence="4" id="KW-1185">Reference proteome</keyword>
<dbReference type="PANTHER" id="PTHR31213:SF157">
    <property type="entry name" value="MAJOR ALLERGEN MAL D 1-LIKE"/>
    <property type="match status" value="1"/>
</dbReference>
<dbReference type="EMBL" id="KQ090145">
    <property type="protein sequence ID" value="KMT05931.1"/>
    <property type="molecule type" value="Genomic_DNA"/>
</dbReference>
<dbReference type="Gene3D" id="3.30.530.20">
    <property type="match status" value="1"/>
</dbReference>
<dbReference type="OrthoDB" id="1565598at2759"/>
<dbReference type="SUPFAM" id="SSF55961">
    <property type="entry name" value="Bet v1-like"/>
    <property type="match status" value="1"/>
</dbReference>
<dbReference type="OMA" id="VRHRINE"/>
<dbReference type="GO" id="GO:0010427">
    <property type="term" value="F:abscisic acid binding"/>
    <property type="evidence" value="ECO:0007669"/>
    <property type="project" value="InterPro"/>
</dbReference>
<dbReference type="PRINTS" id="PR00634">
    <property type="entry name" value="BETALLERGEN"/>
</dbReference>
<dbReference type="GO" id="GO:0038023">
    <property type="term" value="F:signaling receptor activity"/>
    <property type="evidence" value="ECO:0007669"/>
    <property type="project" value="InterPro"/>
</dbReference>
<reference evidence="3 4" key="1">
    <citation type="journal article" date="2014" name="Nature">
        <title>The genome of the recently domesticated crop plant sugar beet (Beta vulgaris).</title>
        <authorList>
            <person name="Dohm J.C."/>
            <person name="Minoche A.E."/>
            <person name="Holtgrawe D."/>
            <person name="Capella-Gutierrez S."/>
            <person name="Zakrzewski F."/>
            <person name="Tafer H."/>
            <person name="Rupp O."/>
            <person name="Sorensen T.R."/>
            <person name="Stracke R."/>
            <person name="Reinhardt R."/>
            <person name="Goesmann A."/>
            <person name="Kraft T."/>
            <person name="Schulz B."/>
            <person name="Stadler P.F."/>
            <person name="Schmidt T."/>
            <person name="Gabaldon T."/>
            <person name="Lehrach H."/>
            <person name="Weisshaar B."/>
            <person name="Himmelbauer H."/>
        </authorList>
    </citation>
    <scope>NUCLEOTIDE SEQUENCE [LARGE SCALE GENOMIC DNA]</scope>
    <source>
        <tissue evidence="3">Taproot</tissue>
    </source>
</reference>
<proteinExistence type="inferred from homology"/>
<feature type="domain" description="Bet v I/Major latex protein" evidence="2">
    <location>
        <begin position="10"/>
        <end position="156"/>
    </location>
</feature>
<dbReference type="FunFam" id="3.30.530.20:FF:000007">
    <property type="entry name" value="Major pollen allergen Bet v 1-A"/>
    <property type="match status" value="1"/>
</dbReference>
<comment type="similarity">
    <text evidence="1">Belongs to the BetVI family.</text>
</comment>
<protein>
    <recommendedName>
        <fullName evidence="2">Bet v I/Major latex protein domain-containing protein</fullName>
    </recommendedName>
</protein>
<dbReference type="InterPro" id="IPR024949">
    <property type="entry name" value="Bet_v_I_allergen"/>
</dbReference>
<evidence type="ECO:0000313" key="3">
    <source>
        <dbReference type="EMBL" id="KMT05931.1"/>
    </source>
</evidence>
<evidence type="ECO:0000259" key="2">
    <source>
        <dbReference type="Pfam" id="PF00407"/>
    </source>
</evidence>
<dbReference type="GO" id="GO:0009738">
    <property type="term" value="P:abscisic acid-activated signaling pathway"/>
    <property type="evidence" value="ECO:0007669"/>
    <property type="project" value="InterPro"/>
</dbReference>
<dbReference type="CDD" id="cd07816">
    <property type="entry name" value="Bet_v1-like"/>
    <property type="match status" value="1"/>
</dbReference>
<dbReference type="Pfam" id="PF00407">
    <property type="entry name" value="Bet_v_1"/>
    <property type="match status" value="1"/>
</dbReference>
<sequence length="161" mass="17942">MGVITCTLADFTSPVAPARLFQALSIDSHNFLPKVVPHFVKSVEFVEGDSTTVGCVKLISFPDEAPYRYVKTRVDEIDSSNFYSKYTSIEGDIFPDTLECAVYENIYEASGAGTHYKMVAHYHMKGDNLMNEEEIQSAKGGVQKMFKAVEEHLVSNPQVYA</sequence>
<dbReference type="Proteomes" id="UP000035740">
    <property type="component" value="Chromosome 7"/>
</dbReference>
<evidence type="ECO:0000313" key="4">
    <source>
        <dbReference type="Proteomes" id="UP000035740"/>
    </source>
</evidence>
<accession>A0A0J8ES22</accession>
<dbReference type="AlphaFoldDB" id="A0A0J8ES22"/>